<accession>A0A346PPL4</accession>
<dbReference type="PANTHER" id="PTHR37507:SF2">
    <property type="entry name" value="SPORULATION PROTEIN YDCC"/>
    <property type="match status" value="1"/>
</dbReference>
<sequence>MMNRHRVSAGVVLVAFLMLVAGCQAPAVPSTDGPDDPDPEAVFEAAFVHAEDLEAVSGERTTVVTAGDETQAERVAVTERPYAEYRSEVLESERADREGALYVSNAAGSWWYDPTANTVSVYEANESYESEAVRMARADVAADRLEYYDLEYRGTETVADREAHVLDVTAKDEAVTDGVSVLVGDTEFVYALETVDPADELEVTEQTVWIDAEYDYPLKERVVSEDVDGEPYEFTERFETVIFNDVDEGTSAFDPPENATADDLE</sequence>
<accession>A0A346PG23</accession>
<dbReference type="AlphaFoldDB" id="A0A346PG23"/>
<protein>
    <submittedName>
        <fullName evidence="1">Outer membrane lipoprotein-sorting protein</fullName>
    </submittedName>
</protein>
<dbReference type="EMBL" id="CP024047">
    <property type="protein sequence ID" value="AXR78468.1"/>
    <property type="molecule type" value="Genomic_DNA"/>
</dbReference>
<evidence type="ECO:0000313" key="4">
    <source>
        <dbReference type="Proteomes" id="UP000258707"/>
    </source>
</evidence>
<dbReference type="PROSITE" id="PS51257">
    <property type="entry name" value="PROKAR_LIPOPROTEIN"/>
    <property type="match status" value="1"/>
</dbReference>
<dbReference type="KEGG" id="nag:AArcMg_1445"/>
<dbReference type="InterPro" id="IPR052944">
    <property type="entry name" value="Sporulation_related"/>
</dbReference>
<organism evidence="1 4">
    <name type="scientific">Natrarchaeobaculum sulfurireducens</name>
    <dbReference type="NCBI Taxonomy" id="2044521"/>
    <lineage>
        <taxon>Archaea</taxon>
        <taxon>Methanobacteriati</taxon>
        <taxon>Methanobacteriota</taxon>
        <taxon>Stenosarchaea group</taxon>
        <taxon>Halobacteria</taxon>
        <taxon>Halobacteriales</taxon>
        <taxon>Natrialbaceae</taxon>
        <taxon>Natrarchaeobaculum</taxon>
    </lineage>
</organism>
<dbReference type="EMBL" id="CP027033">
    <property type="protein sequence ID" value="AXR81459.1"/>
    <property type="molecule type" value="Genomic_DNA"/>
</dbReference>
<proteinExistence type="predicted"/>
<dbReference type="Proteomes" id="UP000258613">
    <property type="component" value="Chromosome"/>
</dbReference>
<reference evidence="3" key="2">
    <citation type="submission" date="2018-02" db="EMBL/GenBank/DDBJ databases">
        <title>Phenotypic and genomic properties of facultatively anaerobic sulfur-reducing natronoarchaea from hypersaline soda lakes.</title>
        <authorList>
            <person name="Sorokin D.Y."/>
            <person name="Kublanov I.V."/>
            <person name="Roman P."/>
            <person name="Sinninghe Damste J.S."/>
            <person name="Golyshin P.N."/>
            <person name="Rojo D."/>
            <person name="Ciordia S."/>
            <person name="Mena M.D.C."/>
            <person name="Ferrer M."/>
            <person name="Messina E."/>
            <person name="Smedile F."/>
            <person name="La Spada G."/>
            <person name="La Cono V."/>
            <person name="Yakimov M.M."/>
        </authorList>
    </citation>
    <scope>NUCLEOTIDE SEQUENCE [LARGE SCALE GENOMIC DNA]</scope>
    <source>
        <strain evidence="3">AArc-Mg</strain>
    </source>
</reference>
<dbReference type="Proteomes" id="UP000258707">
    <property type="component" value="Chromosome"/>
</dbReference>
<reference evidence="4" key="1">
    <citation type="submission" date="2017-10" db="EMBL/GenBank/DDBJ databases">
        <title>Phenotypic and genomic properties of facultatively anaerobic sulfur-reducing natronoarchaea from hypersaline soda lakes.</title>
        <authorList>
            <person name="Sorokin D.Y."/>
            <person name="Kublanov I.V."/>
            <person name="Roman P."/>
            <person name="Sinninghe Damste J.S."/>
            <person name="Golyshin P.N."/>
            <person name="Rojo D."/>
            <person name="Ciordia S."/>
            <person name="Mena Md.C."/>
            <person name="Ferrer M."/>
            <person name="Messina E."/>
            <person name="Smedile F."/>
            <person name="La Spada G."/>
            <person name="La Cono V."/>
            <person name="Yakimov M.M."/>
        </authorList>
    </citation>
    <scope>NUCLEOTIDE SEQUENCE [LARGE SCALE GENOMIC DNA]</scope>
    <source>
        <strain evidence="4">AArc1</strain>
    </source>
</reference>
<gene>
    <name evidence="1" type="ORF">AArc1_2151</name>
    <name evidence="2" type="ORF">AArcMg_1445</name>
</gene>
<reference evidence="1" key="3">
    <citation type="journal article" date="2019" name="Int. J. Syst. Evol. Microbiol.">
        <title>Natronolimnobius sulfurireducens sp. nov. and Halalkaliarchaeum desulfuricum gen. nov., sp. nov., the first sulfur-respiring alkaliphilic haloarchaea from hypersaline alkaline lakes.</title>
        <authorList>
            <person name="Sorokin D.Y."/>
            <person name="Yakimov M."/>
            <person name="Messina E."/>
            <person name="Merkel A.Y."/>
            <person name="Bale N.J."/>
            <person name="Sinninghe Damste J.S."/>
        </authorList>
    </citation>
    <scope>NUCLEOTIDE SEQUENCE</scope>
    <source>
        <strain evidence="2">AArc-Mg</strain>
        <strain evidence="1">AArc1</strain>
    </source>
</reference>
<keyword evidence="3" id="KW-1185">Reference proteome</keyword>
<dbReference type="KEGG" id="nan:AArc1_2151"/>
<dbReference type="PANTHER" id="PTHR37507">
    <property type="entry name" value="SPORULATION PROTEIN YDCC"/>
    <property type="match status" value="1"/>
</dbReference>
<evidence type="ECO:0000313" key="3">
    <source>
        <dbReference type="Proteomes" id="UP000258613"/>
    </source>
</evidence>
<name>A0A346PG23_9EURY</name>
<evidence type="ECO:0000313" key="2">
    <source>
        <dbReference type="EMBL" id="AXR81459.1"/>
    </source>
</evidence>
<keyword evidence="1" id="KW-0449">Lipoprotein</keyword>
<evidence type="ECO:0000313" key="1">
    <source>
        <dbReference type="EMBL" id="AXR78468.1"/>
    </source>
</evidence>
<dbReference type="Gene3D" id="2.50.20.10">
    <property type="entry name" value="Lipoprotein localisation LolA/LolB/LppX"/>
    <property type="match status" value="1"/>
</dbReference>